<dbReference type="InterPro" id="IPR036388">
    <property type="entry name" value="WH-like_DNA-bd_sf"/>
</dbReference>
<proteinExistence type="inferred from homology"/>
<dbReference type="InterPro" id="IPR001845">
    <property type="entry name" value="HTH_ArsR_DNA-bd_dom"/>
</dbReference>
<dbReference type="PANTHER" id="PTHR38600:SF1">
    <property type="entry name" value="TRANSCRIPTIONAL REGULATORY PROTEIN"/>
    <property type="match status" value="1"/>
</dbReference>
<comment type="caution">
    <text evidence="3">The sequence shown here is derived from an EMBL/GenBank/DDBJ whole genome shotgun (WGS) entry which is preliminary data.</text>
</comment>
<dbReference type="InterPro" id="IPR013538">
    <property type="entry name" value="ASHA1/2-like_C"/>
</dbReference>
<dbReference type="Gene3D" id="1.10.10.10">
    <property type="entry name" value="Winged helix-like DNA-binding domain superfamily/Winged helix DNA-binding domain"/>
    <property type="match status" value="1"/>
</dbReference>
<dbReference type="GO" id="GO:0003700">
    <property type="term" value="F:DNA-binding transcription factor activity"/>
    <property type="evidence" value="ECO:0007669"/>
    <property type="project" value="InterPro"/>
</dbReference>
<dbReference type="Pfam" id="PF12840">
    <property type="entry name" value="HTH_20"/>
    <property type="match status" value="1"/>
</dbReference>
<protein>
    <submittedName>
        <fullName evidence="3">ArsR family transcriptional regulator</fullName>
    </submittedName>
</protein>
<evidence type="ECO:0000259" key="2">
    <source>
        <dbReference type="PROSITE" id="PS50987"/>
    </source>
</evidence>
<accession>A0A421AYF4</accession>
<dbReference type="InterPro" id="IPR036390">
    <property type="entry name" value="WH_DNA-bd_sf"/>
</dbReference>
<dbReference type="Gene3D" id="3.30.530.20">
    <property type="match status" value="1"/>
</dbReference>
<dbReference type="PANTHER" id="PTHR38600">
    <property type="entry name" value="TRANSCRIPTIONAL REGULATORY PROTEIN"/>
    <property type="match status" value="1"/>
</dbReference>
<name>A0A421AYF4_9PSEU</name>
<dbReference type="CDD" id="cd08893">
    <property type="entry name" value="SRPBCC_CalC_Aha1-like_GntR-HTH"/>
    <property type="match status" value="1"/>
</dbReference>
<evidence type="ECO:0000313" key="3">
    <source>
        <dbReference type="EMBL" id="RLK54893.1"/>
    </source>
</evidence>
<dbReference type="RefSeq" id="WP_246010114.1">
    <property type="nucleotide sequence ID" value="NZ_RCDD01000005.1"/>
</dbReference>
<dbReference type="InterPro" id="IPR023393">
    <property type="entry name" value="START-like_dom_sf"/>
</dbReference>
<dbReference type="SUPFAM" id="SSF55961">
    <property type="entry name" value="Bet v1-like"/>
    <property type="match status" value="1"/>
</dbReference>
<evidence type="ECO:0000313" key="4">
    <source>
        <dbReference type="Proteomes" id="UP000282454"/>
    </source>
</evidence>
<dbReference type="NCBIfam" id="NF033788">
    <property type="entry name" value="HTH_metalloreg"/>
    <property type="match status" value="1"/>
</dbReference>
<evidence type="ECO:0000256" key="1">
    <source>
        <dbReference type="ARBA" id="ARBA00006817"/>
    </source>
</evidence>
<sequence length="270" mass="30292">MDPSDQVFRALADPSRRDLLDRLNEHDGLSLRELCAGLAMSRQAVSKHLAVLEAANLVTTAWRGREKLHHLNAEPVNAIADRWIRQYDRGRVRALADLKRALEHPMSTAEGPTEFVYTSYIDTTPERLWQALTEPAFTSRYWGVELTSEWVTGAPMTWKENGVTITDPEQVVLLADPPRRLSYTWHTLSDEWRDSHGFDPAEIAVLAAQRRSKVTFDIEPLAGRVRLTVTHDGFEPGSELVAGVSHGWPEIVSSLKTLLETGDPLPAIAR</sequence>
<comment type="similarity">
    <text evidence="1">Belongs to the AHA1 family.</text>
</comment>
<dbReference type="EMBL" id="RCDD01000005">
    <property type="protein sequence ID" value="RLK54893.1"/>
    <property type="molecule type" value="Genomic_DNA"/>
</dbReference>
<dbReference type="Pfam" id="PF08327">
    <property type="entry name" value="AHSA1"/>
    <property type="match status" value="1"/>
</dbReference>
<keyword evidence="4" id="KW-1185">Reference proteome</keyword>
<dbReference type="PROSITE" id="PS50987">
    <property type="entry name" value="HTH_ARSR_2"/>
    <property type="match status" value="1"/>
</dbReference>
<dbReference type="PRINTS" id="PR00778">
    <property type="entry name" value="HTHARSR"/>
</dbReference>
<feature type="domain" description="HTH arsR-type" evidence="2">
    <location>
        <begin position="1"/>
        <end position="91"/>
    </location>
</feature>
<reference evidence="3 4" key="1">
    <citation type="submission" date="2018-10" db="EMBL/GenBank/DDBJ databases">
        <title>Genomic Encyclopedia of Archaeal and Bacterial Type Strains, Phase II (KMG-II): from individual species to whole genera.</title>
        <authorList>
            <person name="Goeker M."/>
        </authorList>
    </citation>
    <scope>NUCLEOTIDE SEQUENCE [LARGE SCALE GENOMIC DNA]</scope>
    <source>
        <strain evidence="3 4">DSM 45657</strain>
    </source>
</reference>
<dbReference type="AlphaFoldDB" id="A0A421AYF4"/>
<dbReference type="SMART" id="SM00418">
    <property type="entry name" value="HTH_ARSR"/>
    <property type="match status" value="1"/>
</dbReference>
<dbReference type="InterPro" id="IPR011991">
    <property type="entry name" value="ArsR-like_HTH"/>
</dbReference>
<dbReference type="SUPFAM" id="SSF46785">
    <property type="entry name" value="Winged helix' DNA-binding domain"/>
    <property type="match status" value="1"/>
</dbReference>
<organism evidence="3 4">
    <name type="scientific">Actinokineospora cianjurensis</name>
    <dbReference type="NCBI Taxonomy" id="585224"/>
    <lineage>
        <taxon>Bacteria</taxon>
        <taxon>Bacillati</taxon>
        <taxon>Actinomycetota</taxon>
        <taxon>Actinomycetes</taxon>
        <taxon>Pseudonocardiales</taxon>
        <taxon>Pseudonocardiaceae</taxon>
        <taxon>Actinokineospora</taxon>
    </lineage>
</organism>
<gene>
    <name evidence="3" type="ORF">CLV68_5284</name>
</gene>
<dbReference type="CDD" id="cd00090">
    <property type="entry name" value="HTH_ARSR"/>
    <property type="match status" value="1"/>
</dbReference>
<dbReference type="Proteomes" id="UP000282454">
    <property type="component" value="Unassembled WGS sequence"/>
</dbReference>